<dbReference type="Proteomes" id="UP000652219">
    <property type="component" value="Unassembled WGS sequence"/>
</dbReference>
<evidence type="ECO:0000313" key="3">
    <source>
        <dbReference type="Proteomes" id="UP000652219"/>
    </source>
</evidence>
<organism evidence="2 3">
    <name type="scientific">Colletotrichum sojae</name>
    <dbReference type="NCBI Taxonomy" id="2175907"/>
    <lineage>
        <taxon>Eukaryota</taxon>
        <taxon>Fungi</taxon>
        <taxon>Dikarya</taxon>
        <taxon>Ascomycota</taxon>
        <taxon>Pezizomycotina</taxon>
        <taxon>Sordariomycetes</taxon>
        <taxon>Hypocreomycetidae</taxon>
        <taxon>Glomerellales</taxon>
        <taxon>Glomerellaceae</taxon>
        <taxon>Colletotrichum</taxon>
        <taxon>Colletotrichum orchidearum species complex</taxon>
    </lineage>
</organism>
<dbReference type="AlphaFoldDB" id="A0A8H6JP14"/>
<evidence type="ECO:0000313" key="2">
    <source>
        <dbReference type="EMBL" id="KAF6816535.1"/>
    </source>
</evidence>
<feature type="compositionally biased region" description="Basic and acidic residues" evidence="1">
    <location>
        <begin position="35"/>
        <end position="55"/>
    </location>
</feature>
<protein>
    <submittedName>
        <fullName evidence="2">Uncharacterized protein</fullName>
    </submittedName>
</protein>
<sequence length="113" mass="12507">MTWLQRPTVSLAGLNDEARCDTRLGCLFTRRRESRLGSGRADDVKQGAGHDERDALQGYRDPAIENQILMLQEIQIDTDINTSGCKTQVPGWRPSVPSAAGSQEVCSGWTRTM</sequence>
<keyword evidence="3" id="KW-1185">Reference proteome</keyword>
<proteinExistence type="predicted"/>
<evidence type="ECO:0000256" key="1">
    <source>
        <dbReference type="SAM" id="MobiDB-lite"/>
    </source>
</evidence>
<accession>A0A8H6JP14</accession>
<reference evidence="2 3" key="1">
    <citation type="journal article" date="2020" name="Phytopathology">
        <title>Genome Sequence Resources of Colletotrichum truncatum, C. plurivorum, C. musicola, and C. sojae: Four Species Pathogenic to Soybean (Glycine max).</title>
        <authorList>
            <person name="Rogerio F."/>
            <person name="Boufleur T.R."/>
            <person name="Ciampi-Guillardi M."/>
            <person name="Sukno S.A."/>
            <person name="Thon M.R."/>
            <person name="Massola Junior N.S."/>
            <person name="Baroncelli R."/>
        </authorList>
    </citation>
    <scope>NUCLEOTIDE SEQUENCE [LARGE SCALE GENOMIC DNA]</scope>
    <source>
        <strain evidence="2 3">LFN0009</strain>
    </source>
</reference>
<feature type="region of interest" description="Disordered" evidence="1">
    <location>
        <begin position="35"/>
        <end position="56"/>
    </location>
</feature>
<name>A0A8H6JP14_9PEZI</name>
<dbReference type="EMBL" id="WIGN01000027">
    <property type="protein sequence ID" value="KAF6816535.1"/>
    <property type="molecule type" value="Genomic_DNA"/>
</dbReference>
<gene>
    <name evidence="2" type="ORF">CSOJ01_02917</name>
</gene>
<comment type="caution">
    <text evidence="2">The sequence shown here is derived from an EMBL/GenBank/DDBJ whole genome shotgun (WGS) entry which is preliminary data.</text>
</comment>